<feature type="signal peptide" evidence="2">
    <location>
        <begin position="1"/>
        <end position="24"/>
    </location>
</feature>
<evidence type="ECO:0000256" key="1">
    <source>
        <dbReference type="SAM" id="MobiDB-lite"/>
    </source>
</evidence>
<keyword evidence="4" id="KW-1185">Reference proteome</keyword>
<name>A0A8T2TCB4_CERRI</name>
<comment type="caution">
    <text evidence="3">The sequence shown here is derived from an EMBL/GenBank/DDBJ whole genome shotgun (WGS) entry which is preliminary data.</text>
</comment>
<evidence type="ECO:0000313" key="3">
    <source>
        <dbReference type="EMBL" id="KAH7415464.1"/>
    </source>
</evidence>
<organism evidence="3 4">
    <name type="scientific">Ceratopteris richardii</name>
    <name type="common">Triangle waterfern</name>
    <dbReference type="NCBI Taxonomy" id="49495"/>
    <lineage>
        <taxon>Eukaryota</taxon>
        <taxon>Viridiplantae</taxon>
        <taxon>Streptophyta</taxon>
        <taxon>Embryophyta</taxon>
        <taxon>Tracheophyta</taxon>
        <taxon>Polypodiopsida</taxon>
        <taxon>Polypodiidae</taxon>
        <taxon>Polypodiales</taxon>
        <taxon>Pteridineae</taxon>
        <taxon>Pteridaceae</taxon>
        <taxon>Parkerioideae</taxon>
        <taxon>Ceratopteris</taxon>
    </lineage>
</organism>
<protein>
    <submittedName>
        <fullName evidence="3">Uncharacterized protein</fullName>
    </submittedName>
</protein>
<dbReference type="InterPro" id="IPR010800">
    <property type="entry name" value="GRP"/>
</dbReference>
<keyword evidence="2" id="KW-0732">Signal</keyword>
<dbReference type="Proteomes" id="UP000825935">
    <property type="component" value="Chromosome 14"/>
</dbReference>
<dbReference type="AlphaFoldDB" id="A0A8T2TCB4"/>
<sequence length="141" mass="14442">MARAQLAALLLCVLFASLIVLSSCDSKHEASTESSKAEPAESNDGDGGYGYGHGGYGHGHGHGGYGHGGYGHGGYGHGHGGYGDGATAMGATAMAIKVINRGDRVAAAVNIRSYRPTYQYDVPAAIRSESLGSLVLVNFLE</sequence>
<evidence type="ECO:0000256" key="2">
    <source>
        <dbReference type="SAM" id="SignalP"/>
    </source>
</evidence>
<proteinExistence type="predicted"/>
<reference evidence="3" key="1">
    <citation type="submission" date="2021-08" db="EMBL/GenBank/DDBJ databases">
        <title>WGS assembly of Ceratopteris richardii.</title>
        <authorList>
            <person name="Marchant D.B."/>
            <person name="Chen G."/>
            <person name="Jenkins J."/>
            <person name="Shu S."/>
            <person name="Leebens-Mack J."/>
            <person name="Grimwood J."/>
            <person name="Schmutz J."/>
            <person name="Soltis P."/>
            <person name="Soltis D."/>
            <person name="Chen Z.-H."/>
        </authorList>
    </citation>
    <scope>NUCLEOTIDE SEQUENCE</scope>
    <source>
        <strain evidence="3">Whitten #5841</strain>
        <tissue evidence="3">Leaf</tissue>
    </source>
</reference>
<feature type="compositionally biased region" description="Basic and acidic residues" evidence="1">
    <location>
        <begin position="30"/>
        <end position="39"/>
    </location>
</feature>
<feature type="chain" id="PRO_5035936042" evidence="2">
    <location>
        <begin position="25"/>
        <end position="141"/>
    </location>
</feature>
<gene>
    <name evidence="3" type="ORF">KP509_14G045200</name>
</gene>
<accession>A0A8T2TCB4</accession>
<dbReference type="PROSITE" id="PS51257">
    <property type="entry name" value="PROKAR_LIPOPROTEIN"/>
    <property type="match status" value="1"/>
</dbReference>
<feature type="region of interest" description="Disordered" evidence="1">
    <location>
        <begin position="30"/>
        <end position="49"/>
    </location>
</feature>
<dbReference type="EMBL" id="CM035419">
    <property type="protein sequence ID" value="KAH7415464.1"/>
    <property type="molecule type" value="Genomic_DNA"/>
</dbReference>
<evidence type="ECO:0000313" key="4">
    <source>
        <dbReference type="Proteomes" id="UP000825935"/>
    </source>
</evidence>
<dbReference type="Pfam" id="PF07172">
    <property type="entry name" value="GRP"/>
    <property type="match status" value="1"/>
</dbReference>